<comment type="caution">
    <text evidence="4">The sequence shown here is derived from an EMBL/GenBank/DDBJ whole genome shotgun (WGS) entry which is preliminary data.</text>
</comment>
<dbReference type="RefSeq" id="WP_238801415.1">
    <property type="nucleotide sequence ID" value="NZ_JAKMUZ010000009.1"/>
</dbReference>
<dbReference type="InterPro" id="IPR012551">
    <property type="entry name" value="DUF1707_SHOCT-like"/>
</dbReference>
<evidence type="ECO:0000259" key="3">
    <source>
        <dbReference type="Pfam" id="PF08044"/>
    </source>
</evidence>
<proteinExistence type="predicted"/>
<dbReference type="Proteomes" id="UP001371299">
    <property type="component" value="Unassembled WGS sequence"/>
</dbReference>
<keyword evidence="2" id="KW-0472">Membrane</keyword>
<sequence length="190" mass="21206">MDTPDIPVGDAERKRALDELAQHFSNGDLSDVEFDRRGSAIARAATRADIDYHLADLPALAHTGAHADEQQPQDSGLEDSGELNPSPEELADLRRRHKKVQRVDAFSWSLLVAVCVLHFFVADVPYFWVVFIVSFALSAGARQVFDLSFFEEEHLMLLKGEEKEERCAAAERRGAGRPKEETADTPVAFR</sequence>
<feature type="region of interest" description="Disordered" evidence="1">
    <location>
        <begin position="65"/>
        <end position="87"/>
    </location>
</feature>
<reference evidence="4" key="1">
    <citation type="submission" date="2022-02" db="EMBL/GenBank/DDBJ databases">
        <title>Corynebacterium sp. from urogenital microbiome.</title>
        <authorList>
            <person name="Cappelli E.A."/>
            <person name="Ribeiro T.G."/>
            <person name="Peixe L."/>
        </authorList>
    </citation>
    <scope>NUCLEOTIDE SEQUENCE</scope>
    <source>
        <strain evidence="4">C21Ua_68</strain>
    </source>
</reference>
<dbReference type="Pfam" id="PF08044">
    <property type="entry name" value="DUF1707"/>
    <property type="match status" value="1"/>
</dbReference>
<dbReference type="EMBL" id="JBBMGJ010000007">
    <property type="protein sequence ID" value="MEK0145361.1"/>
    <property type="molecule type" value="Genomic_DNA"/>
</dbReference>
<gene>
    <name evidence="4" type="ORF">L8V22_05630</name>
    <name evidence="5" type="ORF">WMQ01_04645</name>
</gene>
<feature type="compositionally biased region" description="Basic and acidic residues" evidence="1">
    <location>
        <begin position="168"/>
        <end position="182"/>
    </location>
</feature>
<feature type="region of interest" description="Disordered" evidence="1">
    <location>
        <begin position="168"/>
        <end position="190"/>
    </location>
</feature>
<name>A0A9X3LY10_9CORY</name>
<evidence type="ECO:0000256" key="2">
    <source>
        <dbReference type="SAM" id="Phobius"/>
    </source>
</evidence>
<keyword evidence="7" id="KW-1185">Reference proteome</keyword>
<evidence type="ECO:0000256" key="1">
    <source>
        <dbReference type="SAM" id="MobiDB-lite"/>
    </source>
</evidence>
<evidence type="ECO:0000313" key="7">
    <source>
        <dbReference type="Proteomes" id="UP001371299"/>
    </source>
</evidence>
<evidence type="ECO:0000313" key="5">
    <source>
        <dbReference type="EMBL" id="MEK0145361.1"/>
    </source>
</evidence>
<dbReference type="Proteomes" id="UP001146439">
    <property type="component" value="Unassembled WGS sequence"/>
</dbReference>
<dbReference type="EMBL" id="JAKMUZ010000009">
    <property type="protein sequence ID" value="MCZ9296042.1"/>
    <property type="molecule type" value="Genomic_DNA"/>
</dbReference>
<accession>A0A9X3LY10</accession>
<feature type="transmembrane region" description="Helical" evidence="2">
    <location>
        <begin position="103"/>
        <end position="120"/>
    </location>
</feature>
<feature type="domain" description="DUF1707" evidence="3">
    <location>
        <begin position="8"/>
        <end position="58"/>
    </location>
</feature>
<reference evidence="5 7" key="2">
    <citation type="submission" date="2024-01" db="EMBL/GenBank/DDBJ databases">
        <title>Description of two novel Corynebacterium species isolated from human nasal passages and skin.</title>
        <authorList>
            <person name="Popowitch E."/>
            <person name="Tran T.H."/>
            <person name="Escapa I.F."/>
            <person name="Bhatt E."/>
            <person name="Sozat A.K."/>
            <person name="Roberts A.Q."/>
            <person name="Segre J.A."/>
            <person name="Kong H."/>
            <person name="Conlan S."/>
            <person name="Lemon K.P."/>
            <person name="Kelly M.S."/>
        </authorList>
    </citation>
    <scope>NUCLEOTIDE SEQUENCE [LARGE SCALE GENOMIC DNA]</scope>
    <source>
        <strain evidence="5 7">KPL2619</strain>
    </source>
</reference>
<keyword evidence="2" id="KW-1133">Transmembrane helix</keyword>
<keyword evidence="2" id="KW-0812">Transmembrane</keyword>
<evidence type="ECO:0000313" key="6">
    <source>
        <dbReference type="Proteomes" id="UP001146439"/>
    </source>
</evidence>
<protein>
    <submittedName>
        <fullName evidence="4">DUF1707 domain-containing protein</fullName>
    </submittedName>
</protein>
<dbReference type="AlphaFoldDB" id="A0A9X3LY10"/>
<organism evidence="4 6">
    <name type="scientific">Corynebacterium yonathiae</name>
    <dbReference type="NCBI Taxonomy" id="2913504"/>
    <lineage>
        <taxon>Bacteria</taxon>
        <taxon>Bacillati</taxon>
        <taxon>Actinomycetota</taxon>
        <taxon>Actinomycetes</taxon>
        <taxon>Mycobacteriales</taxon>
        <taxon>Corynebacteriaceae</taxon>
        <taxon>Corynebacterium</taxon>
    </lineage>
</organism>
<evidence type="ECO:0000313" key="4">
    <source>
        <dbReference type="EMBL" id="MCZ9296042.1"/>
    </source>
</evidence>